<dbReference type="AlphaFoldDB" id="A0AAQ3L7N7"/>
<dbReference type="SUPFAM" id="SSF50630">
    <property type="entry name" value="Acid proteases"/>
    <property type="match status" value="1"/>
</dbReference>
<keyword evidence="2" id="KW-1185">Reference proteome</keyword>
<evidence type="ECO:0000313" key="2">
    <source>
        <dbReference type="Proteomes" id="UP001327560"/>
    </source>
</evidence>
<name>A0AAQ3L7N7_9LILI</name>
<accession>A0AAQ3L7N7</accession>
<protein>
    <submittedName>
        <fullName evidence="1">Uncharacterized protein</fullName>
    </submittedName>
</protein>
<reference evidence="1 2" key="1">
    <citation type="submission" date="2023-10" db="EMBL/GenBank/DDBJ databases">
        <title>Chromosome-scale genome assembly provides insights into flower coloration mechanisms of Canna indica.</title>
        <authorList>
            <person name="Li C."/>
        </authorList>
    </citation>
    <scope>NUCLEOTIDE SEQUENCE [LARGE SCALE GENOMIC DNA]</scope>
    <source>
        <tissue evidence="1">Flower</tissue>
    </source>
</reference>
<gene>
    <name evidence="1" type="ORF">Cni_G28613</name>
</gene>
<dbReference type="Proteomes" id="UP001327560">
    <property type="component" value="Chromosome 9"/>
</dbReference>
<evidence type="ECO:0000313" key="1">
    <source>
        <dbReference type="EMBL" id="WOL19811.1"/>
    </source>
</evidence>
<dbReference type="Gene3D" id="2.40.70.10">
    <property type="entry name" value="Acid Proteases"/>
    <property type="match status" value="1"/>
</dbReference>
<sequence>MVADKGALPNKPTVVVLAVAAKIECHLVHPVTEEEWAGVLCSLAAKERDTYMEPLLEAKAPPTVIFFARAFALSQEGAIFVSTQAGQQAPLSPQYQHQRPPFCGQPAAERLHGARHWQRALLAHLPPHARGVVLLLGDTQPPFPLPLNYTPLIEISLPLPYFDRVAYSVQLEGICVVGTLLPIPKSVLIPDHTGAGQTMADSGS</sequence>
<proteinExistence type="predicted"/>
<dbReference type="EMBL" id="CP136898">
    <property type="protein sequence ID" value="WOL19811.1"/>
    <property type="molecule type" value="Genomic_DNA"/>
</dbReference>
<dbReference type="InterPro" id="IPR021109">
    <property type="entry name" value="Peptidase_aspartic_dom_sf"/>
</dbReference>
<organism evidence="1 2">
    <name type="scientific">Canna indica</name>
    <name type="common">Indian-shot</name>
    <dbReference type="NCBI Taxonomy" id="4628"/>
    <lineage>
        <taxon>Eukaryota</taxon>
        <taxon>Viridiplantae</taxon>
        <taxon>Streptophyta</taxon>
        <taxon>Embryophyta</taxon>
        <taxon>Tracheophyta</taxon>
        <taxon>Spermatophyta</taxon>
        <taxon>Magnoliopsida</taxon>
        <taxon>Liliopsida</taxon>
        <taxon>Zingiberales</taxon>
        <taxon>Cannaceae</taxon>
        <taxon>Canna</taxon>
    </lineage>
</organism>